<protein>
    <recommendedName>
        <fullName evidence="7">Proline--tRNA ligase</fullName>
        <ecNumber evidence="7">6.1.1.15</ecNumber>
    </recommendedName>
    <alternativeName>
        <fullName evidence="7">Prolyl-tRNA synthetase</fullName>
        <shortName evidence="7">ProRS</shortName>
    </alternativeName>
</protein>
<dbReference type="SMART" id="SM00946">
    <property type="entry name" value="ProRS-C_1"/>
    <property type="match status" value="1"/>
</dbReference>
<keyword evidence="1 7" id="KW-0436">Ligase</keyword>
<dbReference type="InterPro" id="IPR016061">
    <property type="entry name" value="Pro-tRNA_ligase_II_C"/>
</dbReference>
<dbReference type="Gene3D" id="3.30.110.30">
    <property type="entry name" value="C-terminal domain of ProRS"/>
    <property type="match status" value="1"/>
</dbReference>
<dbReference type="CDD" id="cd00862">
    <property type="entry name" value="ProRS_anticodon_zinc"/>
    <property type="match status" value="1"/>
</dbReference>
<keyword evidence="2 7" id="KW-0547">Nucleotide-binding</keyword>
<dbReference type="EC" id="6.1.1.15" evidence="7"/>
<dbReference type="InterPro" id="IPR045864">
    <property type="entry name" value="aa-tRNA-synth_II/BPL/LPL"/>
</dbReference>
<comment type="domain">
    <text evidence="7">Consists of three domains: the N-terminal catalytic domain, the anticodon-binding domain and the C-terminal extension.</text>
</comment>
<dbReference type="NCBIfam" id="TIGR00408">
    <property type="entry name" value="proS_fam_I"/>
    <property type="match status" value="1"/>
</dbReference>
<keyword evidence="5 7" id="KW-0030">Aminoacyl-tRNA synthetase</keyword>
<evidence type="ECO:0000256" key="5">
    <source>
        <dbReference type="ARBA" id="ARBA00023146"/>
    </source>
</evidence>
<accession>A0A7J2U2Y2</accession>
<dbReference type="InterPro" id="IPR002314">
    <property type="entry name" value="aa-tRNA-synt_IIb"/>
</dbReference>
<dbReference type="EMBL" id="DSEU01000040">
    <property type="protein sequence ID" value="HEM67188.1"/>
    <property type="molecule type" value="Genomic_DNA"/>
</dbReference>
<evidence type="ECO:0000256" key="3">
    <source>
        <dbReference type="ARBA" id="ARBA00022840"/>
    </source>
</evidence>
<feature type="domain" description="Aminoacyl-transfer RNA synthetases class-II family profile" evidence="8">
    <location>
        <begin position="44"/>
        <end position="284"/>
    </location>
</feature>
<dbReference type="Pfam" id="PF00587">
    <property type="entry name" value="tRNA-synt_2b"/>
    <property type="match status" value="1"/>
</dbReference>
<evidence type="ECO:0000256" key="7">
    <source>
        <dbReference type="HAMAP-Rule" id="MF_01571"/>
    </source>
</evidence>
<comment type="function">
    <text evidence="7">Catalyzes the attachment of proline to tRNA(Pro) in a two-step reaction: proline is first activated by ATP to form Pro-AMP and then transferred to the acceptor end of tRNA(Pro).</text>
</comment>
<dbReference type="PANTHER" id="PTHR43382:SF2">
    <property type="entry name" value="BIFUNCTIONAL GLUTAMATE_PROLINE--TRNA LIGASE"/>
    <property type="match status" value="1"/>
</dbReference>
<name>A0A7J2U2Y2_9CREN</name>
<dbReference type="InterPro" id="IPR004499">
    <property type="entry name" value="Pro-tRNA-ligase_IIa_arc-type"/>
</dbReference>
<dbReference type="Pfam" id="PF03129">
    <property type="entry name" value="HGTP_anticodon"/>
    <property type="match status" value="1"/>
</dbReference>
<dbReference type="GO" id="GO:0004827">
    <property type="term" value="F:proline-tRNA ligase activity"/>
    <property type="evidence" value="ECO:0007669"/>
    <property type="project" value="UniProtKB-UniRule"/>
</dbReference>
<dbReference type="HAMAP" id="MF_01571">
    <property type="entry name" value="Pro_tRNA_synth_type3"/>
    <property type="match status" value="1"/>
</dbReference>
<evidence type="ECO:0000313" key="9">
    <source>
        <dbReference type="EMBL" id="HEM67188.1"/>
    </source>
</evidence>
<dbReference type="InterPro" id="IPR006195">
    <property type="entry name" value="aa-tRNA-synth_II"/>
</dbReference>
<keyword evidence="7" id="KW-0963">Cytoplasm</keyword>
<comment type="catalytic activity">
    <reaction evidence="6 7">
        <text>tRNA(Pro) + L-proline + ATP = L-prolyl-tRNA(Pro) + AMP + diphosphate</text>
        <dbReference type="Rhea" id="RHEA:14305"/>
        <dbReference type="Rhea" id="RHEA-COMP:9700"/>
        <dbReference type="Rhea" id="RHEA-COMP:9702"/>
        <dbReference type="ChEBI" id="CHEBI:30616"/>
        <dbReference type="ChEBI" id="CHEBI:33019"/>
        <dbReference type="ChEBI" id="CHEBI:60039"/>
        <dbReference type="ChEBI" id="CHEBI:78442"/>
        <dbReference type="ChEBI" id="CHEBI:78532"/>
        <dbReference type="ChEBI" id="CHEBI:456215"/>
        <dbReference type="EC" id="6.1.1.15"/>
    </reaction>
</comment>
<evidence type="ECO:0000256" key="6">
    <source>
        <dbReference type="ARBA" id="ARBA00047671"/>
    </source>
</evidence>
<comment type="subunit">
    <text evidence="7">Homodimer.</text>
</comment>
<dbReference type="GO" id="GO:0005737">
    <property type="term" value="C:cytoplasm"/>
    <property type="evidence" value="ECO:0007669"/>
    <property type="project" value="UniProtKB-SubCell"/>
</dbReference>
<proteinExistence type="inferred from homology"/>
<evidence type="ECO:0000259" key="8">
    <source>
        <dbReference type="PROSITE" id="PS50862"/>
    </source>
</evidence>
<gene>
    <name evidence="7" type="primary">proS</name>
    <name evidence="9" type="ORF">ENO26_06440</name>
</gene>
<comment type="similarity">
    <text evidence="7">Belongs to the class-II aminoacyl-tRNA synthetase family. ProS type 3 subfamily.</text>
</comment>
<dbReference type="InterPro" id="IPR002316">
    <property type="entry name" value="Pro-tRNA-ligase_IIa"/>
</dbReference>
<dbReference type="Gene3D" id="3.40.50.800">
    <property type="entry name" value="Anticodon-binding domain"/>
    <property type="match status" value="1"/>
</dbReference>
<dbReference type="SUPFAM" id="SSF52954">
    <property type="entry name" value="Class II aaRS ABD-related"/>
    <property type="match status" value="1"/>
</dbReference>
<evidence type="ECO:0000256" key="4">
    <source>
        <dbReference type="ARBA" id="ARBA00022917"/>
    </source>
</evidence>
<dbReference type="InterPro" id="IPR036621">
    <property type="entry name" value="Anticodon-bd_dom_sf"/>
</dbReference>
<dbReference type="FunFam" id="3.30.930.10:FF:000037">
    <property type="entry name" value="Proline--tRNA ligase"/>
    <property type="match status" value="1"/>
</dbReference>
<dbReference type="Gene3D" id="3.30.930.10">
    <property type="entry name" value="Bira Bifunctional Protein, Domain 2"/>
    <property type="match status" value="1"/>
</dbReference>
<sequence length="491" mass="56914">MSIPRPKKYGESFSEWFSWIISEAEIYDYGRYPVKGMGVWLSYGFQIRRRVIELIRLLLDESGHEEILLPLLIPEILFAKESEHVRGFEGEVFWVTKAGLEELDMKLALRPTSETAISYMESLWIKSYKQLPKKYYQIVSIFRYETKMTKPMVRVREVTTFKEAHTVHEGFESSEEQIKEAVNIYGKFFDSLGIPYIVSRRPQWDKFAGAIYTIAFDTIFPDGKAVQIGTVHNLGQTFTKVFDVKIQKKDESIDYAWQTSYGISERAIASIIAFHSDEKGLILPPIIAPYQVVVIPIYQENTKDVVIRYSSDIAKILHENGIRVHLDLRDDMRPAEKFYEWELKGAPLRIEIGMRERSNNVVTVFRRDILKKETIPLQQLVERIRIMLSEIMQNLIDRAWKEFTSSIKLSQNIDEAVNIVRELGGFVLMPWCGDERCIYNRLQGFEGIDVIGEVMDVSLKRLNIDLDLLREAKCSFCGKNAKAVVALAKKY</sequence>
<evidence type="ECO:0000256" key="1">
    <source>
        <dbReference type="ARBA" id="ARBA00022598"/>
    </source>
</evidence>
<keyword evidence="3 7" id="KW-0067">ATP-binding</keyword>
<comment type="caution">
    <text evidence="9">The sequence shown here is derived from an EMBL/GenBank/DDBJ whole genome shotgun (WGS) entry which is preliminary data.</text>
</comment>
<dbReference type="GO" id="GO:0005524">
    <property type="term" value="F:ATP binding"/>
    <property type="evidence" value="ECO:0007669"/>
    <property type="project" value="UniProtKB-UniRule"/>
</dbReference>
<organism evidence="9">
    <name type="scientific">Ignisphaera aggregans</name>
    <dbReference type="NCBI Taxonomy" id="334771"/>
    <lineage>
        <taxon>Archaea</taxon>
        <taxon>Thermoproteota</taxon>
        <taxon>Thermoprotei</taxon>
        <taxon>Desulfurococcales</taxon>
        <taxon>Desulfurococcaceae</taxon>
        <taxon>Ignisphaera</taxon>
    </lineage>
</organism>
<dbReference type="InterPro" id="IPR004154">
    <property type="entry name" value="Anticodon-bd"/>
</dbReference>
<dbReference type="PRINTS" id="PR01046">
    <property type="entry name" value="TRNASYNTHPRO"/>
</dbReference>
<keyword evidence="4 7" id="KW-0648">Protein biosynthesis</keyword>
<evidence type="ECO:0000256" key="2">
    <source>
        <dbReference type="ARBA" id="ARBA00022741"/>
    </source>
</evidence>
<dbReference type="PANTHER" id="PTHR43382">
    <property type="entry name" value="PROLYL-TRNA SYNTHETASE"/>
    <property type="match status" value="1"/>
</dbReference>
<reference evidence="9" key="1">
    <citation type="journal article" date="2020" name="mSystems">
        <title>Genome- and Community-Level Interaction Insights into Carbon Utilization and Element Cycling Functions of Hydrothermarchaeota in Hydrothermal Sediment.</title>
        <authorList>
            <person name="Zhou Z."/>
            <person name="Liu Y."/>
            <person name="Xu W."/>
            <person name="Pan J."/>
            <person name="Luo Z.H."/>
            <person name="Li M."/>
        </authorList>
    </citation>
    <scope>NUCLEOTIDE SEQUENCE [LARGE SCALE GENOMIC DNA]</scope>
    <source>
        <strain evidence="9">SpSt-125</strain>
    </source>
</reference>
<dbReference type="SUPFAM" id="SSF55681">
    <property type="entry name" value="Class II aaRS and biotin synthetases"/>
    <property type="match status" value="1"/>
</dbReference>
<dbReference type="GO" id="GO:0017101">
    <property type="term" value="C:aminoacyl-tRNA synthetase multienzyme complex"/>
    <property type="evidence" value="ECO:0007669"/>
    <property type="project" value="TreeGrafter"/>
</dbReference>
<dbReference type="InterPro" id="IPR017449">
    <property type="entry name" value="Pro-tRNA_synth_II"/>
</dbReference>
<dbReference type="GO" id="GO:0006433">
    <property type="term" value="P:prolyl-tRNA aminoacylation"/>
    <property type="evidence" value="ECO:0007669"/>
    <property type="project" value="UniProtKB-UniRule"/>
</dbReference>
<comment type="subcellular location">
    <subcellularLocation>
        <location evidence="7">Cytoplasm</location>
    </subcellularLocation>
</comment>
<dbReference type="PROSITE" id="PS50862">
    <property type="entry name" value="AA_TRNA_LIGASE_II"/>
    <property type="match status" value="1"/>
</dbReference>
<dbReference type="SUPFAM" id="SSF64586">
    <property type="entry name" value="C-terminal domain of ProRS"/>
    <property type="match status" value="1"/>
</dbReference>
<dbReference type="AlphaFoldDB" id="A0A7J2U2Y2"/>